<dbReference type="Proteomes" id="UP001597114">
    <property type="component" value="Unassembled WGS sequence"/>
</dbReference>
<accession>A0ABW4EWY1</accession>
<feature type="region of interest" description="Disordered" evidence="1">
    <location>
        <begin position="81"/>
        <end position="110"/>
    </location>
</feature>
<name>A0ABW4EWY1_9PSEU</name>
<organism evidence="2 3">
    <name type="scientific">Pseudonocardia yunnanensis</name>
    <dbReference type="NCBI Taxonomy" id="58107"/>
    <lineage>
        <taxon>Bacteria</taxon>
        <taxon>Bacillati</taxon>
        <taxon>Actinomycetota</taxon>
        <taxon>Actinomycetes</taxon>
        <taxon>Pseudonocardiales</taxon>
        <taxon>Pseudonocardiaceae</taxon>
        <taxon>Pseudonocardia</taxon>
    </lineage>
</organism>
<sequence length="135" mass="14513">MFLLPVQLSGVAGPGALIRYWRDSRVAGPTTRLLVLGTLPDVVIGTLIRVFLVPGPRVFRLLIAAVLLPWACGLAPAPCARAATHPTGHRPRTRPTAAPDDEPLHHRAGRRSRHRGGIYGLAAVDVPTMPNDLRS</sequence>
<evidence type="ECO:0000313" key="3">
    <source>
        <dbReference type="Proteomes" id="UP001597114"/>
    </source>
</evidence>
<evidence type="ECO:0000313" key="2">
    <source>
        <dbReference type="EMBL" id="MFD1520096.1"/>
    </source>
</evidence>
<reference evidence="3" key="1">
    <citation type="journal article" date="2019" name="Int. J. Syst. Evol. Microbiol.">
        <title>The Global Catalogue of Microorganisms (GCM) 10K type strain sequencing project: providing services to taxonomists for standard genome sequencing and annotation.</title>
        <authorList>
            <consortium name="The Broad Institute Genomics Platform"/>
            <consortium name="The Broad Institute Genome Sequencing Center for Infectious Disease"/>
            <person name="Wu L."/>
            <person name="Ma J."/>
        </authorList>
    </citation>
    <scope>NUCLEOTIDE SEQUENCE [LARGE SCALE GENOMIC DNA]</scope>
    <source>
        <strain evidence="3">CCM 7043</strain>
    </source>
</reference>
<proteinExistence type="predicted"/>
<comment type="caution">
    <text evidence="2">The sequence shown here is derived from an EMBL/GenBank/DDBJ whole genome shotgun (WGS) entry which is preliminary data.</text>
</comment>
<evidence type="ECO:0000256" key="1">
    <source>
        <dbReference type="SAM" id="MobiDB-lite"/>
    </source>
</evidence>
<keyword evidence="3" id="KW-1185">Reference proteome</keyword>
<gene>
    <name evidence="2" type="ORF">ACFSJD_21550</name>
</gene>
<protein>
    <submittedName>
        <fullName evidence="2">Uncharacterized protein</fullName>
    </submittedName>
</protein>
<dbReference type="EMBL" id="JBHUCO010000023">
    <property type="protein sequence ID" value="MFD1520096.1"/>
    <property type="molecule type" value="Genomic_DNA"/>
</dbReference>